<dbReference type="SMART" id="SM00028">
    <property type="entry name" value="TPR"/>
    <property type="match status" value="3"/>
</dbReference>
<feature type="compositionally biased region" description="Polar residues" evidence="4">
    <location>
        <begin position="162"/>
        <end position="174"/>
    </location>
</feature>
<feature type="compositionally biased region" description="Polar residues" evidence="4">
    <location>
        <begin position="291"/>
        <end position="300"/>
    </location>
</feature>
<dbReference type="Gene3D" id="1.25.40.10">
    <property type="entry name" value="Tetratricopeptide repeat domain"/>
    <property type="match status" value="1"/>
</dbReference>
<feature type="compositionally biased region" description="Polar residues" evidence="4">
    <location>
        <begin position="332"/>
        <end position="345"/>
    </location>
</feature>
<proteinExistence type="predicted"/>
<feature type="compositionally biased region" description="Acidic residues" evidence="4">
    <location>
        <begin position="214"/>
        <end position="233"/>
    </location>
</feature>
<keyword evidence="2 3" id="KW-0802">TPR repeat</keyword>
<dbReference type="InterPro" id="IPR019734">
    <property type="entry name" value="TPR_rpt"/>
</dbReference>
<dbReference type="Pfam" id="PF14559">
    <property type="entry name" value="TPR_19"/>
    <property type="match status" value="1"/>
</dbReference>
<dbReference type="PROSITE" id="PS50005">
    <property type="entry name" value="TPR"/>
    <property type="match status" value="2"/>
</dbReference>
<dbReference type="EMBL" id="DTMM01000010">
    <property type="protein sequence ID" value="HFT92460.1"/>
    <property type="molecule type" value="Genomic_DNA"/>
</dbReference>
<feature type="repeat" description="TPR" evidence="3">
    <location>
        <begin position="87"/>
        <end position="120"/>
    </location>
</feature>
<dbReference type="InterPro" id="IPR011990">
    <property type="entry name" value="TPR-like_helical_dom_sf"/>
</dbReference>
<feature type="region of interest" description="Disordered" evidence="4">
    <location>
        <begin position="130"/>
        <end position="180"/>
    </location>
</feature>
<dbReference type="SUPFAM" id="SSF48452">
    <property type="entry name" value="TPR-like"/>
    <property type="match status" value="1"/>
</dbReference>
<evidence type="ECO:0000256" key="2">
    <source>
        <dbReference type="ARBA" id="ARBA00022803"/>
    </source>
</evidence>
<evidence type="ECO:0000256" key="4">
    <source>
        <dbReference type="SAM" id="MobiDB-lite"/>
    </source>
</evidence>
<name>A0A7C3LQV1_9BACT</name>
<evidence type="ECO:0000256" key="3">
    <source>
        <dbReference type="PROSITE-ProRule" id="PRU00339"/>
    </source>
</evidence>
<feature type="region of interest" description="Disordered" evidence="4">
    <location>
        <begin position="193"/>
        <end position="239"/>
    </location>
</feature>
<feature type="repeat" description="TPR" evidence="3">
    <location>
        <begin position="19"/>
        <end position="52"/>
    </location>
</feature>
<comment type="caution">
    <text evidence="5">The sequence shown here is derived from an EMBL/GenBank/DDBJ whole genome shotgun (WGS) entry which is preliminary data.</text>
</comment>
<dbReference type="AlphaFoldDB" id="A0A7C3LQV1"/>
<accession>A0A7C3LQV1</accession>
<evidence type="ECO:0000256" key="1">
    <source>
        <dbReference type="ARBA" id="ARBA00022737"/>
    </source>
</evidence>
<feature type="region of interest" description="Disordered" evidence="4">
    <location>
        <begin position="289"/>
        <end position="347"/>
    </location>
</feature>
<feature type="compositionally biased region" description="Polar residues" evidence="4">
    <location>
        <begin position="313"/>
        <end position="322"/>
    </location>
</feature>
<dbReference type="InterPro" id="IPR051685">
    <property type="entry name" value="Ycf3/AcsC/BcsC/TPR_MFPF"/>
</dbReference>
<organism evidence="5">
    <name type="scientific">Leptospirillum ferriphilum</name>
    <dbReference type="NCBI Taxonomy" id="178606"/>
    <lineage>
        <taxon>Bacteria</taxon>
        <taxon>Pseudomonadati</taxon>
        <taxon>Nitrospirota</taxon>
        <taxon>Nitrospiria</taxon>
        <taxon>Nitrospirales</taxon>
        <taxon>Nitrospiraceae</taxon>
        <taxon>Leptospirillum</taxon>
    </lineage>
</organism>
<dbReference type="PANTHER" id="PTHR44943">
    <property type="entry name" value="CELLULOSE SYNTHASE OPERON PROTEIN C"/>
    <property type="match status" value="1"/>
</dbReference>
<reference evidence="5" key="1">
    <citation type="journal article" date="2020" name="mSystems">
        <title>Genome- and Community-Level Interaction Insights into Carbon Utilization and Element Cycling Functions of Hydrothermarchaeota in Hydrothermal Sediment.</title>
        <authorList>
            <person name="Zhou Z."/>
            <person name="Liu Y."/>
            <person name="Xu W."/>
            <person name="Pan J."/>
            <person name="Luo Z.H."/>
            <person name="Li M."/>
        </authorList>
    </citation>
    <scope>NUCLEOTIDE SEQUENCE [LARGE SCALE GENOMIC DNA]</scope>
    <source>
        <strain evidence="5">SpSt-902</strain>
    </source>
</reference>
<dbReference type="PANTHER" id="PTHR44943:SF4">
    <property type="entry name" value="TPR REPEAT-CONTAINING PROTEIN MJ0798"/>
    <property type="match status" value="1"/>
</dbReference>
<dbReference type="SUPFAM" id="SSF103196">
    <property type="entry name" value="Roadblock/LC7 domain"/>
    <property type="match status" value="1"/>
</dbReference>
<keyword evidence="1" id="KW-0677">Repeat</keyword>
<feature type="compositionally biased region" description="Low complexity" evidence="4">
    <location>
        <begin position="133"/>
        <end position="145"/>
    </location>
</feature>
<protein>
    <submittedName>
        <fullName evidence="5">Tetratricopeptide repeat protein</fullName>
    </submittedName>
</protein>
<evidence type="ECO:0000313" key="5">
    <source>
        <dbReference type="EMBL" id="HFT92460.1"/>
    </source>
</evidence>
<sequence>MTPEEIVALEERLEGNPKSRSFLQLAEAYLESGAVEKALPLLNQGVEYYPYYLAARITLGQLQKNQGMLDDAIKNFEFVTRTIPDNLVAQKNLADLYFRKEEKEKALESLKMALSLSPGDPELIELEKRINGKSESPSSSESSKSPSPPPFPDVPASADPSENSAETLAFSSEESPAMEIPPSAAAHALEEPLAVPDSTENEPLLEQEKREESMIEESPLDSLENEPPPDDDELLRLIPQTETMGDLFMSQKRYPQAEKIYEGLLSGDPGNERLVQKLELARKRLPLDSETLLSPSQKTETPGEARAPELSGFSVTPTSVQTEEPAAPLDSWQETNKAAASSAGTIRNADVSTEDDKLLDRLKDKLFRDLIGVIVASENGLVLTEPSGDENSEILAAEGIELLRQLDELALALGQGAPLDGFVWLEKSILYFVNRPSNGGIFLWLNPQANIGRCRLIIRQELGLSPGDGKFR</sequence>
<gene>
    <name evidence="5" type="ORF">ENX03_00690</name>
</gene>